<reference evidence="1 2" key="2">
    <citation type="submission" date="2008-04" db="EMBL/GenBank/DDBJ databases">
        <authorList>
            <person name="Fulton L."/>
            <person name="Clifton S."/>
            <person name="Fulton B."/>
            <person name="Xu J."/>
            <person name="Minx P."/>
            <person name="Pepin K.H."/>
            <person name="Johnson M."/>
            <person name="Thiruvilangam P."/>
            <person name="Bhonagiri V."/>
            <person name="Nash W.E."/>
            <person name="Mardis E.R."/>
            <person name="Wilson R.K."/>
        </authorList>
    </citation>
    <scope>NUCLEOTIDE SEQUENCE [LARGE SCALE GENOMIC DNA]</scope>
    <source>
        <strain evidence="1 2">DSM 17136</strain>
    </source>
</reference>
<protein>
    <submittedName>
        <fullName evidence="1">Uncharacterized protein</fullName>
    </submittedName>
</protein>
<dbReference type="Proteomes" id="UP000003146">
    <property type="component" value="Unassembled WGS sequence"/>
</dbReference>
<comment type="caution">
    <text evidence="1">The sequence shown here is derived from an EMBL/GenBank/DDBJ whole genome shotgun (WGS) entry which is preliminary data.</text>
</comment>
<dbReference type="STRING" id="470145.BACCOP_01459"/>
<gene>
    <name evidence="1" type="ORF">BACCOP_01459</name>
</gene>
<evidence type="ECO:0000313" key="1">
    <source>
        <dbReference type="EMBL" id="EDV01516.1"/>
    </source>
</evidence>
<dbReference type="HOGENOM" id="CLU_755768_0_0_10"/>
<dbReference type="EMBL" id="ABIY02000076">
    <property type="protein sequence ID" value="EDV01516.1"/>
    <property type="molecule type" value="Genomic_DNA"/>
</dbReference>
<dbReference type="RefSeq" id="WP_007568995.1">
    <property type="nucleotide sequence ID" value="NZ_DS981483.1"/>
</dbReference>
<evidence type="ECO:0000313" key="2">
    <source>
        <dbReference type="Proteomes" id="UP000003146"/>
    </source>
</evidence>
<dbReference type="OrthoDB" id="1029179at2"/>
<dbReference type="Pfam" id="PF15869">
    <property type="entry name" value="TolB_like"/>
    <property type="match status" value="1"/>
</dbReference>
<sequence length="363" mass="41323">MKDLFCFIVLLFYLTACSDSNRTLESELVNITDITYFEDESFSDVHVLHSAIFNDSVICNPICLGLGDSLLWVADAAYSSDTLVRCYSISGKTYLGAVYLKGNAPMELLSAASFDMSTDSLSYWTFDVTRQLWVGRPCFDLSLSTSTDDWNIINLRDSLLLGINNPHWLNDGRFVVNSLFCYKERFFICDPLNMNKQSVLNSSFQFKDRFSPSIMSDIFSTHLCVDDSRSYIVLAGKYLDLIEVYDTMGKSVLMLKGPKRGFSFKFDFNRSVSNSVLVKSPESRRAYLDIKAVEGKIYALYSGKSKDDKVHYSYSDCLYVFSMDGKCLSKYILDCPICDFVVDINKKRIYGISLNAEIVYFDF</sequence>
<organism evidence="1 2">
    <name type="scientific">Phocaeicola coprocola DSM 17136</name>
    <dbReference type="NCBI Taxonomy" id="470145"/>
    <lineage>
        <taxon>Bacteria</taxon>
        <taxon>Pseudomonadati</taxon>
        <taxon>Bacteroidota</taxon>
        <taxon>Bacteroidia</taxon>
        <taxon>Bacteroidales</taxon>
        <taxon>Bacteroidaceae</taxon>
        <taxon>Phocaeicola</taxon>
    </lineage>
</organism>
<accession>B3JHU7</accession>
<proteinExistence type="predicted"/>
<dbReference type="AlphaFoldDB" id="B3JHU7"/>
<name>B3JHU7_9BACT</name>
<dbReference type="eggNOG" id="COG3391">
    <property type="taxonomic scope" value="Bacteria"/>
</dbReference>
<reference evidence="1 2" key="1">
    <citation type="submission" date="2008-04" db="EMBL/GenBank/DDBJ databases">
        <title>Draft genome sequence of Bacteroides coprocola (DSM 17136).</title>
        <authorList>
            <person name="Sudarsanam P."/>
            <person name="Ley R."/>
            <person name="Guruge J."/>
            <person name="Turnbaugh P.J."/>
            <person name="Mahowald M."/>
            <person name="Liep D."/>
            <person name="Gordon J."/>
        </authorList>
    </citation>
    <scope>NUCLEOTIDE SEQUENCE [LARGE SCALE GENOMIC DNA]</scope>
    <source>
        <strain evidence="1 2">DSM 17136</strain>
    </source>
</reference>